<reference evidence="1" key="1">
    <citation type="submission" date="2020-04" db="EMBL/GenBank/DDBJ databases">
        <title>A chromosome-scale assembly and high-density genetic map of the yellow drum (Nibea albiflora) genome.</title>
        <authorList>
            <person name="Xu D."/>
            <person name="Zhang W."/>
            <person name="Chen R."/>
            <person name="Tan P."/>
            <person name="Wang L."/>
            <person name="Song H."/>
            <person name="Tian L."/>
            <person name="Zhu Q."/>
            <person name="Wang B."/>
        </authorList>
    </citation>
    <scope>NUCLEOTIDE SEQUENCE</scope>
    <source>
        <strain evidence="1">ZJHYS-2018</strain>
    </source>
</reference>
<dbReference type="EMBL" id="CM024796">
    <property type="protein sequence ID" value="KAG8000702.1"/>
    <property type="molecule type" value="Genomic_DNA"/>
</dbReference>
<accession>A0ACB7EG34</accession>
<evidence type="ECO:0000313" key="2">
    <source>
        <dbReference type="Proteomes" id="UP000805704"/>
    </source>
</evidence>
<comment type="caution">
    <text evidence="1">The sequence shown here is derived from an EMBL/GenBank/DDBJ whole genome shotgun (WGS) entry which is preliminary data.</text>
</comment>
<evidence type="ECO:0000313" key="1">
    <source>
        <dbReference type="EMBL" id="KAG8000702.1"/>
    </source>
</evidence>
<protein>
    <submittedName>
        <fullName evidence="1">Uncharacterized protein</fullName>
    </submittedName>
</protein>
<name>A0ACB7EG34_NIBAL</name>
<proteinExistence type="predicted"/>
<dbReference type="Proteomes" id="UP000805704">
    <property type="component" value="Chromosome 8"/>
</dbReference>
<keyword evidence="2" id="KW-1185">Reference proteome</keyword>
<gene>
    <name evidence="1" type="ORF">GBF38_017163</name>
</gene>
<sequence length="584" mass="69613">MSGRDLHPFITNYRAEDVEKLTLRMKNGLGSTKYKPAEYERLQAIVDAKRLESDQIGQKVQKTRCAAKATKECSILRQHRQVWSRECPRLQKAEEKAENDILDFLEQIRPNDRSDTAVFSLQDYALVLEREREAFRVATVEPVHQLKDDLCFRLGEVQHEQLTVHRSNWEQVIQQINFVKDQQDGINAKLDAEYLALEEEIIGLGLEKYLSSASDNLVNIENIPEEVLDSDCPYPELKDSLIQAFYSLSERFCGWCADEHQRFQFTSSQYTQDVPNHRALHMDMLQRLFPEKTRQDLVEHERAWDWHRFTQAQLRVLTQQWQRDQEELLARALVTLQEARHAHQEELELHRDRQHQQDICSHLREKLRQWRAQQEEVAKLEAVIAARQREEEEARSKREKEKETAIRSQQKEKVRQFYLKQKKKVEAQEKRDQERLANLRSIMEEQARRDKERVQFRSDMLQRRREEREARQLERQREEEEKQHRLEVLRNQVGVVAEADPERMMADTEAWRSRHLNVKEFELQRPLYSINTYTDTQIVSDPRVRVEQALREAGLHHSHYAKEVLSVIKPPKPPRRDTKSILKF</sequence>
<organism evidence="1 2">
    <name type="scientific">Nibea albiflora</name>
    <name type="common">Yellow drum</name>
    <name type="synonym">Corvina albiflora</name>
    <dbReference type="NCBI Taxonomy" id="240163"/>
    <lineage>
        <taxon>Eukaryota</taxon>
        <taxon>Metazoa</taxon>
        <taxon>Chordata</taxon>
        <taxon>Craniata</taxon>
        <taxon>Vertebrata</taxon>
        <taxon>Euteleostomi</taxon>
        <taxon>Actinopterygii</taxon>
        <taxon>Neopterygii</taxon>
        <taxon>Teleostei</taxon>
        <taxon>Neoteleostei</taxon>
        <taxon>Acanthomorphata</taxon>
        <taxon>Eupercaria</taxon>
        <taxon>Sciaenidae</taxon>
        <taxon>Nibea</taxon>
    </lineage>
</organism>